<protein>
    <submittedName>
        <fullName evidence="2">Uncharacterized protein</fullName>
    </submittedName>
</protein>
<sequence length="68" mass="7310">MTTVQAAKESSTRAQDRDDLPRKGGTFGIFPSLSLEEKKNEVFAMLQNGVIFNAEAIQSSPTAASYGT</sequence>
<organism evidence="2 3">
    <name type="scientific">Prunus yedoensis var. nudiflora</name>
    <dbReference type="NCBI Taxonomy" id="2094558"/>
    <lineage>
        <taxon>Eukaryota</taxon>
        <taxon>Viridiplantae</taxon>
        <taxon>Streptophyta</taxon>
        <taxon>Embryophyta</taxon>
        <taxon>Tracheophyta</taxon>
        <taxon>Spermatophyta</taxon>
        <taxon>Magnoliopsida</taxon>
        <taxon>eudicotyledons</taxon>
        <taxon>Gunneridae</taxon>
        <taxon>Pentapetalae</taxon>
        <taxon>rosids</taxon>
        <taxon>fabids</taxon>
        <taxon>Rosales</taxon>
        <taxon>Rosaceae</taxon>
        <taxon>Amygdaloideae</taxon>
        <taxon>Amygdaleae</taxon>
        <taxon>Prunus</taxon>
    </lineage>
</organism>
<dbReference type="Proteomes" id="UP000250321">
    <property type="component" value="Unassembled WGS sequence"/>
</dbReference>
<proteinExistence type="predicted"/>
<accession>A0A314ZFJ7</accession>
<dbReference type="AlphaFoldDB" id="A0A314ZFJ7"/>
<feature type="compositionally biased region" description="Basic and acidic residues" evidence="1">
    <location>
        <begin position="10"/>
        <end position="22"/>
    </location>
</feature>
<name>A0A314ZFJ7_PRUYE</name>
<feature type="region of interest" description="Disordered" evidence="1">
    <location>
        <begin position="1"/>
        <end position="24"/>
    </location>
</feature>
<evidence type="ECO:0000313" key="3">
    <source>
        <dbReference type="Proteomes" id="UP000250321"/>
    </source>
</evidence>
<reference evidence="2 3" key="1">
    <citation type="submission" date="2018-02" db="EMBL/GenBank/DDBJ databases">
        <title>Draft genome of wild Prunus yedoensis var. nudiflora.</title>
        <authorList>
            <person name="Baek S."/>
            <person name="Kim J.-H."/>
            <person name="Choi K."/>
            <person name="Kim G.-B."/>
            <person name="Cho A."/>
            <person name="Jang H."/>
            <person name="Shin C.-H."/>
            <person name="Yu H.-J."/>
            <person name="Mun J.-H."/>
        </authorList>
    </citation>
    <scope>NUCLEOTIDE SEQUENCE [LARGE SCALE GENOMIC DNA]</scope>
    <source>
        <strain evidence="3">cv. Jeju island</strain>
        <tissue evidence="2">Leaf</tissue>
    </source>
</reference>
<comment type="caution">
    <text evidence="2">The sequence shown here is derived from an EMBL/GenBank/DDBJ whole genome shotgun (WGS) entry which is preliminary data.</text>
</comment>
<keyword evidence="3" id="KW-1185">Reference proteome</keyword>
<evidence type="ECO:0000313" key="2">
    <source>
        <dbReference type="EMBL" id="PQQ16304.1"/>
    </source>
</evidence>
<gene>
    <name evidence="2" type="ORF">Pyn_20785</name>
</gene>
<dbReference type="EMBL" id="PJQY01000199">
    <property type="protein sequence ID" value="PQQ16304.1"/>
    <property type="molecule type" value="Genomic_DNA"/>
</dbReference>
<evidence type="ECO:0000256" key="1">
    <source>
        <dbReference type="SAM" id="MobiDB-lite"/>
    </source>
</evidence>